<accession>A0ABM7Q468</accession>
<evidence type="ECO:0000313" key="4">
    <source>
        <dbReference type="EMBL" id="BCT92099.1"/>
    </source>
</evidence>
<keyword evidence="5" id="KW-1185">Reference proteome</keyword>
<dbReference type="RefSeq" id="WP_213436569.1">
    <property type="nucleotide sequence ID" value="NZ_AP024545.1"/>
</dbReference>
<dbReference type="Proteomes" id="UP000681317">
    <property type="component" value="Chromosome"/>
</dbReference>
<reference evidence="4 5" key="1">
    <citation type="submission" date="2021-03" db="EMBL/GenBank/DDBJ databases">
        <title>Complete Genome Sequences of Two Lysobacter Strains Isolated from Sea Water (Lysobacter caseinilyticus) and Soil (Lysobacter helvus) in South Korea.</title>
        <authorList>
            <person name="Watanabe Y."/>
            <person name="Arakawa K."/>
        </authorList>
    </citation>
    <scope>NUCLEOTIDE SEQUENCE [LARGE SCALE GENOMIC DNA]</scope>
    <source>
        <strain evidence="4 5">KVB24</strain>
    </source>
</reference>
<sequence length="203" mass="21941">MKKTLLAAAVLAAASFGASAAENTANTNGISYTYVEGDYVARNMDVDMNTDIDFKGWGVKGSYEIADQFHVFGAYNKTSNNDFIDIDLDETQLGFGWHKSVADNADAIVELSWLRQGVDVSLLGVSADDHADGYRASAGFRGAFNEHVNGTFKVNYTDGSDFKSEFTPSFGVEVKFTPMFSAVADAEVGNGNKMYSIGLRANF</sequence>
<evidence type="ECO:0000259" key="3">
    <source>
        <dbReference type="Pfam" id="PF13505"/>
    </source>
</evidence>
<protein>
    <submittedName>
        <fullName evidence="4">Ax21 family protein</fullName>
    </submittedName>
</protein>
<dbReference type="InterPro" id="IPR027385">
    <property type="entry name" value="Beta-barrel_OMP"/>
</dbReference>
<feature type="domain" description="Outer membrane protein beta-barrel" evidence="3">
    <location>
        <begin position="9"/>
        <end position="172"/>
    </location>
</feature>
<dbReference type="EMBL" id="AP024545">
    <property type="protein sequence ID" value="BCT92099.1"/>
    <property type="molecule type" value="Genomic_DNA"/>
</dbReference>
<organism evidence="4 5">
    <name type="scientific">Noviluteimonas caseinilytica</name>
    <dbReference type="NCBI Taxonomy" id="2675101"/>
    <lineage>
        <taxon>Bacteria</taxon>
        <taxon>Pseudomonadati</taxon>
        <taxon>Pseudomonadota</taxon>
        <taxon>Gammaproteobacteria</taxon>
        <taxon>Lysobacterales</taxon>
        <taxon>Lysobacteraceae</taxon>
        <taxon>Noviluteimonas</taxon>
    </lineage>
</organism>
<dbReference type="InterPro" id="IPR011250">
    <property type="entry name" value="OMP/PagP_B-barrel"/>
</dbReference>
<keyword evidence="1 2" id="KW-0732">Signal</keyword>
<dbReference type="Pfam" id="PF13505">
    <property type="entry name" value="OMP_b-brl"/>
    <property type="match status" value="1"/>
</dbReference>
<feature type="chain" id="PRO_5046923174" evidence="2">
    <location>
        <begin position="21"/>
        <end position="203"/>
    </location>
</feature>
<name>A0ABM7Q468_9GAMM</name>
<gene>
    <name evidence="4" type="ORF">LYSCAS_11230</name>
</gene>
<evidence type="ECO:0000256" key="1">
    <source>
        <dbReference type="ARBA" id="ARBA00022729"/>
    </source>
</evidence>
<evidence type="ECO:0000256" key="2">
    <source>
        <dbReference type="SAM" id="SignalP"/>
    </source>
</evidence>
<proteinExistence type="predicted"/>
<evidence type="ECO:0000313" key="5">
    <source>
        <dbReference type="Proteomes" id="UP000681317"/>
    </source>
</evidence>
<feature type="signal peptide" evidence="2">
    <location>
        <begin position="1"/>
        <end position="20"/>
    </location>
</feature>
<dbReference type="SUPFAM" id="SSF56925">
    <property type="entry name" value="OMPA-like"/>
    <property type="match status" value="1"/>
</dbReference>